<reference evidence="9 10" key="1">
    <citation type="submission" date="2011-09" db="EMBL/GenBank/DDBJ databases">
        <title>Complete Genome Sequence of Bacillus cereus Bacteriophage BCD7.</title>
        <authorList>
            <person name="Lee J.-H."/>
            <person name="Shin H."/>
            <person name="Son B."/>
            <person name="Ryu S."/>
        </authorList>
    </citation>
    <scope>NUCLEOTIDE SEQUENCE [LARGE SCALE GENOMIC DNA]</scope>
</reference>
<evidence type="ECO:0000256" key="8">
    <source>
        <dbReference type="ARBA" id="ARBA00023116"/>
    </source>
</evidence>
<dbReference type="InterPro" id="IPR009078">
    <property type="entry name" value="Ferritin-like_SF"/>
</dbReference>
<comment type="similarity">
    <text evidence="2">Belongs to the ribonucleoside diphosphate reductase small chain family.</text>
</comment>
<evidence type="ECO:0000256" key="2">
    <source>
        <dbReference type="ARBA" id="ARBA00009303"/>
    </source>
</evidence>
<dbReference type="Pfam" id="PF00268">
    <property type="entry name" value="Ribonuc_red_sm"/>
    <property type="match status" value="1"/>
</dbReference>
<protein>
    <recommendedName>
        <fullName evidence="4">ribonucleoside-diphosphate reductase</fullName>
        <ecNumber evidence="4">1.17.4.1</ecNumber>
    </recommendedName>
</protein>
<evidence type="ECO:0000256" key="5">
    <source>
        <dbReference type="ARBA" id="ARBA00022723"/>
    </source>
</evidence>
<dbReference type="InterPro" id="IPR033909">
    <property type="entry name" value="RNR_small"/>
</dbReference>
<dbReference type="CDD" id="cd01049">
    <property type="entry name" value="RNRR2"/>
    <property type="match status" value="1"/>
</dbReference>
<dbReference type="NCBIfam" id="TIGR04171">
    <property type="entry name" value="RNR_1b_NrdF"/>
    <property type="match status" value="1"/>
</dbReference>
<keyword evidence="6" id="KW-0560">Oxidoreductase</keyword>
<dbReference type="KEGG" id="vg:14011557"/>
<keyword evidence="8" id="KW-0215">Deoxyribonucleotide synthesis</keyword>
<evidence type="ECO:0000256" key="1">
    <source>
        <dbReference type="ARBA" id="ARBA00001962"/>
    </source>
</evidence>
<dbReference type="Gene3D" id="1.10.620.20">
    <property type="entry name" value="Ribonucleotide Reductase, subunit A"/>
    <property type="match status" value="1"/>
</dbReference>
<dbReference type="PANTHER" id="PTHR23409:SF18">
    <property type="entry name" value="RIBONUCLEOSIDE-DIPHOSPHATE REDUCTASE SUBUNIT M2"/>
    <property type="match status" value="1"/>
</dbReference>
<dbReference type="EC" id="1.17.4.1" evidence="4"/>
<dbReference type="OrthoDB" id="4477at10239"/>
<dbReference type="PANTHER" id="PTHR23409">
    <property type="entry name" value="RIBONUCLEOSIDE-DIPHOSPHATE REDUCTASE SMALL CHAIN"/>
    <property type="match status" value="1"/>
</dbReference>
<dbReference type="GO" id="GO:0046872">
    <property type="term" value="F:metal ion binding"/>
    <property type="evidence" value="ECO:0007669"/>
    <property type="project" value="UniProtKB-KW"/>
</dbReference>
<evidence type="ECO:0000256" key="7">
    <source>
        <dbReference type="ARBA" id="ARBA00023004"/>
    </source>
</evidence>
<dbReference type="SUPFAM" id="SSF47240">
    <property type="entry name" value="Ferritin-like"/>
    <property type="match status" value="1"/>
</dbReference>
<gene>
    <name evidence="9" type="ORF">BCD7_0038</name>
</gene>
<dbReference type="InterPro" id="IPR000358">
    <property type="entry name" value="RNR_small_fam"/>
</dbReference>
<dbReference type="RefSeq" id="YP_007005889.1">
    <property type="nucleotide sequence ID" value="NC_019515.1"/>
</dbReference>
<evidence type="ECO:0000313" key="10">
    <source>
        <dbReference type="Proteomes" id="UP000006298"/>
    </source>
</evidence>
<accession>J9PV96</accession>
<dbReference type="EMBL" id="JN712910">
    <property type="protein sequence ID" value="AEZ50485.1"/>
    <property type="molecule type" value="Genomic_DNA"/>
</dbReference>
<keyword evidence="5" id="KW-0479">Metal-binding</keyword>
<keyword evidence="7" id="KW-0408">Iron</keyword>
<evidence type="ECO:0000256" key="4">
    <source>
        <dbReference type="ARBA" id="ARBA00012274"/>
    </source>
</evidence>
<sequence length="335" mass="38126">MAKTIHKATNWNEKDEIALMFWNQNIAQFWTDTEFTPSADTEVWNTLSPEVQSAYKRALGGLTLLDTKQGLSGMPLIALHVAELLGQDKKASVLQFMGAMECMHAKSYSTIFTTICTEEETQEVFDWVEKHGFLQKKAGIITTYYRRLLKPIVTPRELYMAMCVSVLLESYLFYSGFYLPLKLAGQGRMKASGEIINLILRDESIHGVFVGLIAQQIFNEHLTDLEKEHVQVEVRAVLDELMRYEDEYTGSLYDAIGETVDVNKFTRYNANKAMMNLGYEAPYPEEEINPIVKNGLDTQTKNHDFFSQKGNGYVKAMNVQPITDDDILKVLNLAK</sequence>
<evidence type="ECO:0000256" key="3">
    <source>
        <dbReference type="ARBA" id="ARBA00011209"/>
    </source>
</evidence>
<dbReference type="InterPro" id="IPR026494">
    <property type="entry name" value="RNR_NrdF-like"/>
</dbReference>
<evidence type="ECO:0000313" key="9">
    <source>
        <dbReference type="EMBL" id="AEZ50485.1"/>
    </source>
</evidence>
<comment type="cofactor">
    <cofactor evidence="1">
        <name>Fe cation</name>
        <dbReference type="ChEBI" id="CHEBI:24875"/>
    </cofactor>
</comment>
<keyword evidence="10" id="KW-1185">Reference proteome</keyword>
<dbReference type="GeneID" id="14011557"/>
<dbReference type="NCBIfam" id="NF007183">
    <property type="entry name" value="PRK09614.1-2"/>
    <property type="match status" value="1"/>
</dbReference>
<dbReference type="UniPathway" id="UPA00326"/>
<dbReference type="InterPro" id="IPR012348">
    <property type="entry name" value="RNR-like"/>
</dbReference>
<name>J9PV96_9CAUD</name>
<evidence type="ECO:0000256" key="6">
    <source>
        <dbReference type="ARBA" id="ARBA00023002"/>
    </source>
</evidence>
<dbReference type="GO" id="GO:0009263">
    <property type="term" value="P:deoxyribonucleotide biosynthetic process"/>
    <property type="evidence" value="ECO:0007669"/>
    <property type="project" value="UniProtKB-KW"/>
</dbReference>
<dbReference type="Proteomes" id="UP000006298">
    <property type="component" value="Segment"/>
</dbReference>
<dbReference type="GO" id="GO:0004748">
    <property type="term" value="F:ribonucleoside-diphosphate reductase activity, thioredoxin disulfide as acceptor"/>
    <property type="evidence" value="ECO:0007669"/>
    <property type="project" value="UniProtKB-EC"/>
</dbReference>
<organism evidence="9 10">
    <name type="scientific">Bacillus phage BCD7</name>
    <dbReference type="NCBI Taxonomy" id="1136534"/>
    <lineage>
        <taxon>Viruses</taxon>
        <taxon>Duplodnaviria</taxon>
        <taxon>Heunggongvirae</taxon>
        <taxon>Uroviricota</taxon>
        <taxon>Caudoviricetes</taxon>
        <taxon>Becedseptimavirus</taxon>
        <taxon>Becedseptimavirus BCD7</taxon>
    </lineage>
</organism>
<comment type="subunit">
    <text evidence="3">Tetramer of two alpha and two beta subunits.</text>
</comment>
<proteinExistence type="inferred from homology"/>